<dbReference type="PROSITE" id="PS51097">
    <property type="entry name" value="PTS_EIIA_TYPE_5"/>
    <property type="match status" value="1"/>
</dbReference>
<gene>
    <name evidence="2" type="ORF">ABID27_001654</name>
</gene>
<dbReference type="Proteomes" id="UP001549055">
    <property type="component" value="Unassembled WGS sequence"/>
</dbReference>
<accession>A0ABV2JM58</accession>
<proteinExistence type="predicted"/>
<evidence type="ECO:0000313" key="2">
    <source>
        <dbReference type="EMBL" id="MET3645011.1"/>
    </source>
</evidence>
<evidence type="ECO:0000256" key="1">
    <source>
        <dbReference type="PROSITE-ProRule" id="PRU00420"/>
    </source>
</evidence>
<dbReference type="PANTHER" id="PTHR40398">
    <property type="entry name" value="PTS SYSTEM GLUCITOL/SORBITOL-SPECIFIC EIIA COMPONENT"/>
    <property type="match status" value="1"/>
</dbReference>
<dbReference type="Pfam" id="PF03829">
    <property type="entry name" value="PTSIIA_gutA"/>
    <property type="match status" value="1"/>
</dbReference>
<comment type="caution">
    <text evidence="2">The sequence shown here is derived from an EMBL/GenBank/DDBJ whole genome shotgun (WGS) entry which is preliminary data.</text>
</comment>
<reference evidence="2 3" key="1">
    <citation type="submission" date="2024-06" db="EMBL/GenBank/DDBJ databases">
        <title>Genomic Encyclopedia of Type Strains, Phase IV (KMG-IV): sequencing the most valuable type-strain genomes for metagenomic binning, comparative biology and taxonomic classification.</title>
        <authorList>
            <person name="Goeker M."/>
        </authorList>
    </citation>
    <scope>NUCLEOTIDE SEQUENCE [LARGE SCALE GENOMIC DNA]</scope>
    <source>
        <strain evidence="2 3">DSM 15349</strain>
    </source>
</reference>
<organism evidence="2 3">
    <name type="scientific">Streptococcus gallinaceus</name>
    <dbReference type="NCBI Taxonomy" id="165758"/>
    <lineage>
        <taxon>Bacteria</taxon>
        <taxon>Bacillati</taxon>
        <taxon>Bacillota</taxon>
        <taxon>Bacilli</taxon>
        <taxon>Lactobacillales</taxon>
        <taxon>Streptococcaceae</taxon>
        <taxon>Streptococcus</taxon>
    </lineage>
</organism>
<comment type="caution">
    <text evidence="1">Lacks conserved residue(s) required for the propagation of feature annotation.</text>
</comment>
<evidence type="ECO:0000313" key="3">
    <source>
        <dbReference type="Proteomes" id="UP001549055"/>
    </source>
</evidence>
<dbReference type="SUPFAM" id="SSF141530">
    <property type="entry name" value="PTSIIA/GutA-like"/>
    <property type="match status" value="1"/>
</dbReference>
<protein>
    <submittedName>
        <fullName evidence="2">PTS system glucitol/sorbitol-specific IIA component</fullName>
    </submittedName>
</protein>
<sequence length="121" mass="12620">MTTLFETHIVGIGPEAEGMLSEANMFILFGAGAPVDLAEYCFTIDNKNLAGEIQIGGKLLVDGVAYPITAVGNLVETNLANLGHITVSLDGSEEGSLPGTLHIQAETLPQLKEGSLIQIVA</sequence>
<dbReference type="RefSeq" id="WP_253364760.1">
    <property type="nucleotide sequence ID" value="NZ_JALJXU010000004.1"/>
</dbReference>
<dbReference type="PANTHER" id="PTHR40398:SF1">
    <property type="entry name" value="PTS SYSTEM GLUCITOL_SORBITOL-SPECIFIC EIIA COMPONENT"/>
    <property type="match status" value="1"/>
</dbReference>
<dbReference type="InterPro" id="IPR036665">
    <property type="entry name" value="PTS_IIA_glucitol/sorbitol_sf"/>
</dbReference>
<dbReference type="Gene3D" id="2.40.33.40">
    <property type="entry name" value="Phosphotransferase system, glucitol/sorbitol-specific IIA component"/>
    <property type="match status" value="1"/>
</dbReference>
<dbReference type="InterPro" id="IPR004716">
    <property type="entry name" value="PTS_IIA_glucitol/sorbitol-sp"/>
</dbReference>
<keyword evidence="3" id="KW-1185">Reference proteome</keyword>
<name>A0ABV2JM58_9STRE</name>
<dbReference type="EMBL" id="JBEPMK010000006">
    <property type="protein sequence ID" value="MET3645011.1"/>
    <property type="molecule type" value="Genomic_DNA"/>
</dbReference>